<dbReference type="Gramene" id="OE9A088618T1">
    <property type="protein sequence ID" value="OE9A088618C1"/>
    <property type="gene ID" value="OE9A088618"/>
</dbReference>
<reference evidence="6 7" key="1">
    <citation type="submission" date="2019-12" db="EMBL/GenBank/DDBJ databases">
        <authorList>
            <person name="Alioto T."/>
            <person name="Alioto T."/>
            <person name="Gomez Garrido J."/>
        </authorList>
    </citation>
    <scope>NUCLEOTIDE SEQUENCE [LARGE SCALE GENOMIC DNA]</scope>
</reference>
<gene>
    <name evidence="6" type="ORF">OLEA9_A088618</name>
</gene>
<evidence type="ECO:0000313" key="7">
    <source>
        <dbReference type="Proteomes" id="UP000594638"/>
    </source>
</evidence>
<dbReference type="GO" id="GO:0008270">
    <property type="term" value="F:zinc ion binding"/>
    <property type="evidence" value="ECO:0007669"/>
    <property type="project" value="UniProtKB-KW"/>
</dbReference>
<evidence type="ECO:0000256" key="4">
    <source>
        <dbReference type="PROSITE-ProRule" id="PRU00027"/>
    </source>
</evidence>
<dbReference type="InterPro" id="IPR003656">
    <property type="entry name" value="Znf_BED"/>
</dbReference>
<keyword evidence="2 4" id="KW-0863">Zinc-finger</keyword>
<evidence type="ECO:0000259" key="5">
    <source>
        <dbReference type="PROSITE" id="PS50808"/>
    </source>
</evidence>
<dbReference type="InterPro" id="IPR053031">
    <property type="entry name" value="Cuticle_assoc_protein"/>
</dbReference>
<dbReference type="PANTHER" id="PTHR34396:SF30">
    <property type="entry name" value="OS10G0378900 PROTEIN"/>
    <property type="match status" value="1"/>
</dbReference>
<evidence type="ECO:0000256" key="3">
    <source>
        <dbReference type="ARBA" id="ARBA00022833"/>
    </source>
</evidence>
<name>A0A8S0UPW3_OLEEU</name>
<protein>
    <submittedName>
        <fullName evidence="6">Zinc finger BED domain-containing RICESLEEPER 2-like</fullName>
    </submittedName>
</protein>
<keyword evidence="1" id="KW-0479">Metal-binding</keyword>
<dbReference type="SMART" id="SM00614">
    <property type="entry name" value="ZnF_BED"/>
    <property type="match status" value="1"/>
</dbReference>
<dbReference type="PROSITE" id="PS50808">
    <property type="entry name" value="ZF_BED"/>
    <property type="match status" value="1"/>
</dbReference>
<dbReference type="EMBL" id="CACTIH010009031">
    <property type="protein sequence ID" value="CAA3019863.1"/>
    <property type="molecule type" value="Genomic_DNA"/>
</dbReference>
<evidence type="ECO:0000256" key="2">
    <source>
        <dbReference type="ARBA" id="ARBA00022771"/>
    </source>
</evidence>
<dbReference type="PANTHER" id="PTHR34396">
    <property type="entry name" value="OS03G0264950 PROTEIN-RELATED"/>
    <property type="match status" value="1"/>
</dbReference>
<organism evidence="6 7">
    <name type="scientific">Olea europaea subsp. europaea</name>
    <dbReference type="NCBI Taxonomy" id="158383"/>
    <lineage>
        <taxon>Eukaryota</taxon>
        <taxon>Viridiplantae</taxon>
        <taxon>Streptophyta</taxon>
        <taxon>Embryophyta</taxon>
        <taxon>Tracheophyta</taxon>
        <taxon>Spermatophyta</taxon>
        <taxon>Magnoliopsida</taxon>
        <taxon>eudicotyledons</taxon>
        <taxon>Gunneridae</taxon>
        <taxon>Pentapetalae</taxon>
        <taxon>asterids</taxon>
        <taxon>lamiids</taxon>
        <taxon>Lamiales</taxon>
        <taxon>Oleaceae</taxon>
        <taxon>Oleeae</taxon>
        <taxon>Olea</taxon>
    </lineage>
</organism>
<keyword evidence="7" id="KW-1185">Reference proteome</keyword>
<proteinExistence type="predicted"/>
<dbReference type="Proteomes" id="UP000594638">
    <property type="component" value="Unassembled WGS sequence"/>
</dbReference>
<sequence length="221" mass="24920">MDFTSDEVNQFDGSSSTPSNYDACQNVLINLEDIEEEEIQVLETKMSKKESSDCWQHMTRKKIGVQNEVDIWKACCNYCGKELSWKPGSSTTHLNRYVLRSCKAKPADLNSKQTELVFGGSDSTLSTFVYSQGRFREGMTAYVVAAEMPLTMIDSIHFTGFVQKYLQSSVRIWFAVRRTRCSGSRDQSGCPPRFFILPHGNPLVVKEPIHGIGLSFVFTSV</sequence>
<comment type="caution">
    <text evidence="6">The sequence shown here is derived from an EMBL/GenBank/DDBJ whole genome shotgun (WGS) entry which is preliminary data.</text>
</comment>
<dbReference type="AlphaFoldDB" id="A0A8S0UPW3"/>
<feature type="domain" description="BED-type" evidence="5">
    <location>
        <begin position="49"/>
        <end position="109"/>
    </location>
</feature>
<dbReference type="GO" id="GO:0006357">
    <property type="term" value="P:regulation of transcription by RNA polymerase II"/>
    <property type="evidence" value="ECO:0007669"/>
    <property type="project" value="TreeGrafter"/>
</dbReference>
<evidence type="ECO:0000313" key="6">
    <source>
        <dbReference type="EMBL" id="CAA3019863.1"/>
    </source>
</evidence>
<dbReference type="GO" id="GO:1990837">
    <property type="term" value="F:sequence-specific double-stranded DNA binding"/>
    <property type="evidence" value="ECO:0007669"/>
    <property type="project" value="TreeGrafter"/>
</dbReference>
<keyword evidence="3" id="KW-0862">Zinc</keyword>
<evidence type="ECO:0000256" key="1">
    <source>
        <dbReference type="ARBA" id="ARBA00022723"/>
    </source>
</evidence>
<accession>A0A8S0UPW3</accession>
<dbReference type="GO" id="GO:0005634">
    <property type="term" value="C:nucleus"/>
    <property type="evidence" value="ECO:0007669"/>
    <property type="project" value="TreeGrafter"/>
</dbReference>